<dbReference type="RefSeq" id="WP_215862740.1">
    <property type="nucleotide sequence ID" value="NZ_JABELD010000017.1"/>
</dbReference>
<accession>A0ABS5ZM40</accession>
<keyword evidence="2" id="KW-1185">Reference proteome</keyword>
<organism evidence="1 2">
    <name type="scientific">Acidithiobacillus concretivorus</name>
    <dbReference type="NCBI Taxonomy" id="3063952"/>
    <lineage>
        <taxon>Bacteria</taxon>
        <taxon>Pseudomonadati</taxon>
        <taxon>Pseudomonadota</taxon>
        <taxon>Acidithiobacillia</taxon>
        <taxon>Acidithiobacillales</taxon>
        <taxon>Acidithiobacillaceae</taxon>
        <taxon>Acidithiobacillus</taxon>
    </lineage>
</organism>
<evidence type="ECO:0000313" key="1">
    <source>
        <dbReference type="EMBL" id="MBU2737698.1"/>
    </source>
</evidence>
<dbReference type="Proteomes" id="UP001197028">
    <property type="component" value="Unassembled WGS sequence"/>
</dbReference>
<name>A0ABS5ZM40_9PROT</name>
<reference evidence="1 2" key="1">
    <citation type="journal article" date="2021" name="ISME J.">
        <title>Genomic evolution of the class Acidithiobacillia: deep-branching Proteobacteria living in extreme acidic conditions.</title>
        <authorList>
            <person name="Moya-Beltran A."/>
            <person name="Beard S."/>
            <person name="Rojas-Villalobos C."/>
            <person name="Issotta F."/>
            <person name="Gallardo Y."/>
            <person name="Ulloa R."/>
            <person name="Giaveno A."/>
            <person name="Degli Esposti M."/>
            <person name="Johnson D.B."/>
            <person name="Quatrini R."/>
        </authorList>
    </citation>
    <scope>NUCLEOTIDE SEQUENCE [LARGE SCALE GENOMIC DNA]</scope>
    <source>
        <strain evidence="1 2">ATCC 19703</strain>
    </source>
</reference>
<dbReference type="EMBL" id="JABELD010000017">
    <property type="protein sequence ID" value="MBU2737698.1"/>
    <property type="molecule type" value="Genomic_DNA"/>
</dbReference>
<proteinExistence type="predicted"/>
<gene>
    <name evidence="1" type="ORF">HJG40_02515</name>
</gene>
<protein>
    <submittedName>
        <fullName evidence="1">Uncharacterized protein</fullName>
    </submittedName>
</protein>
<comment type="caution">
    <text evidence="1">The sequence shown here is derived from an EMBL/GenBank/DDBJ whole genome shotgun (WGS) entry which is preliminary data.</text>
</comment>
<sequence length="430" mass="50061">MHIPTDKLHYYERWQVLDKVLADFEHNPGSFDSRFSEGLAEKIHKVEPTKTFHGTGRIFFILKPTDCKDEEFGPVELAEKLEEAYRRKGFGDSPIADFDVWGEDYGQHGPDLICSELNNFFNGLATLLRRHEDDKALALSRRESESREKFENEHIERSRKRDPNLKELFARKHCRYCFRLIPERSGETKSSTGKTCALHDPQKNMSRYLAARKRYIAQEEKLVRQRKEKAINVARNANDPELIPWKTNLLMHINLDNLNEVKILGNDLFCITKTLFSSKKNQPVDTPTLQRLLDEAQRSFPPIARPEKFVKMVQSLIDSSQHSPMNLTQLVGQFVFDKDIPFHPTIVAIYMCLFQEESWYAQNNASDYYHSGKGKGRPIKVDKVEMLQVAQSLRRNDETTKAQAIKQLAEEFDCSPTRIRQILRENEISW</sequence>
<evidence type="ECO:0000313" key="2">
    <source>
        <dbReference type="Proteomes" id="UP001197028"/>
    </source>
</evidence>